<keyword evidence="4" id="KW-0479">Metal-binding</keyword>
<feature type="domain" description="RING-type" evidence="6">
    <location>
        <begin position="1117"/>
        <end position="1152"/>
    </location>
</feature>
<keyword evidence="9" id="KW-1185">Reference proteome</keyword>
<dbReference type="PROSITE" id="PS50089">
    <property type="entry name" value="ZF_RING_2"/>
    <property type="match status" value="1"/>
</dbReference>
<dbReference type="GO" id="GO:0004843">
    <property type="term" value="F:cysteine-type deubiquitinase activity"/>
    <property type="evidence" value="ECO:0007669"/>
    <property type="project" value="InterPro"/>
</dbReference>
<evidence type="ECO:0000259" key="7">
    <source>
        <dbReference type="PROSITE" id="PS50144"/>
    </source>
</evidence>
<dbReference type="Pfam" id="PF13920">
    <property type="entry name" value="zf-C3HC4_3"/>
    <property type="match status" value="1"/>
</dbReference>
<evidence type="ECO:0000256" key="3">
    <source>
        <dbReference type="ARBA" id="ARBA00022737"/>
    </source>
</evidence>
<dbReference type="Pfam" id="PF02493">
    <property type="entry name" value="MORN"/>
    <property type="match status" value="3"/>
</dbReference>
<dbReference type="InterPro" id="IPR001841">
    <property type="entry name" value="Znf_RING"/>
</dbReference>
<dbReference type="InterPro" id="IPR013083">
    <property type="entry name" value="Znf_RING/FYVE/PHD"/>
</dbReference>
<comment type="caution">
    <text evidence="8">The sequence shown here is derived from an EMBL/GenBank/DDBJ whole genome shotgun (WGS) entry which is preliminary data.</text>
</comment>
<evidence type="ECO:0000256" key="1">
    <source>
        <dbReference type="ARBA" id="ARBA00004496"/>
    </source>
</evidence>
<evidence type="ECO:0000313" key="8">
    <source>
        <dbReference type="EMBL" id="CAF9911305.1"/>
    </source>
</evidence>
<name>A0A8H3I8F6_9LECA</name>
<dbReference type="Gene3D" id="3.90.70.10">
    <property type="entry name" value="Cysteine proteinases"/>
    <property type="match status" value="1"/>
</dbReference>
<dbReference type="GO" id="GO:0016579">
    <property type="term" value="P:protein deubiquitination"/>
    <property type="evidence" value="ECO:0007669"/>
    <property type="project" value="InterPro"/>
</dbReference>
<proteinExistence type="predicted"/>
<evidence type="ECO:0000259" key="6">
    <source>
        <dbReference type="PROSITE" id="PS50089"/>
    </source>
</evidence>
<evidence type="ECO:0000256" key="2">
    <source>
        <dbReference type="ARBA" id="ARBA00022490"/>
    </source>
</evidence>
<evidence type="ECO:0000256" key="4">
    <source>
        <dbReference type="PROSITE-ProRule" id="PRU00175"/>
    </source>
</evidence>
<keyword evidence="4" id="KW-0862">Zinc</keyword>
<feature type="region of interest" description="Disordered" evidence="5">
    <location>
        <begin position="817"/>
        <end position="874"/>
    </location>
</feature>
<dbReference type="InterPro" id="IPR038765">
    <property type="entry name" value="Papain-like_cys_pep_sf"/>
</dbReference>
<dbReference type="Gene3D" id="2.60.210.10">
    <property type="entry name" value="Apoptosis, Tumor Necrosis Factor Receptor Associated Protein 2, Chain A"/>
    <property type="match status" value="1"/>
</dbReference>
<dbReference type="InterPro" id="IPR001394">
    <property type="entry name" value="Peptidase_C19_UCH"/>
</dbReference>
<dbReference type="Pfam" id="PF22486">
    <property type="entry name" value="MATH_2"/>
    <property type="match status" value="1"/>
</dbReference>
<dbReference type="SUPFAM" id="SSF57850">
    <property type="entry name" value="RING/U-box"/>
    <property type="match status" value="1"/>
</dbReference>
<feature type="compositionally biased region" description="Acidic residues" evidence="5">
    <location>
        <begin position="848"/>
        <end position="871"/>
    </location>
</feature>
<dbReference type="CDD" id="cd16510">
    <property type="entry name" value="RING-HC_IAPs"/>
    <property type="match status" value="1"/>
</dbReference>
<feature type="region of interest" description="Disordered" evidence="5">
    <location>
        <begin position="1"/>
        <end position="184"/>
    </location>
</feature>
<gene>
    <name evidence="8" type="ORF">GOMPHAMPRED_007369</name>
</gene>
<dbReference type="GO" id="GO:0008270">
    <property type="term" value="F:zinc ion binding"/>
    <property type="evidence" value="ECO:0007669"/>
    <property type="project" value="UniProtKB-KW"/>
</dbReference>
<dbReference type="PANTHER" id="PTHR43215:SF14">
    <property type="entry name" value="RADIAL SPOKE HEAD 1 HOMOLOG"/>
    <property type="match status" value="1"/>
</dbReference>
<dbReference type="SUPFAM" id="SSF54001">
    <property type="entry name" value="Cysteine proteinases"/>
    <property type="match status" value="1"/>
</dbReference>
<dbReference type="PANTHER" id="PTHR43215">
    <property type="entry name" value="RADIAL SPOKE HEAD 1 HOMOLOG"/>
    <property type="match status" value="1"/>
</dbReference>
<dbReference type="PROSITE" id="PS50144">
    <property type="entry name" value="MATH"/>
    <property type="match status" value="1"/>
</dbReference>
<dbReference type="OrthoDB" id="294378at2759"/>
<evidence type="ECO:0000256" key="5">
    <source>
        <dbReference type="SAM" id="MobiDB-lite"/>
    </source>
</evidence>
<dbReference type="Pfam" id="PF00443">
    <property type="entry name" value="UCH"/>
    <property type="match status" value="1"/>
</dbReference>
<dbReference type="GO" id="GO:0005829">
    <property type="term" value="C:cytosol"/>
    <property type="evidence" value="ECO:0007669"/>
    <property type="project" value="TreeGrafter"/>
</dbReference>
<reference evidence="8" key="1">
    <citation type="submission" date="2021-03" db="EMBL/GenBank/DDBJ databases">
        <authorList>
            <person name="Tagirdzhanova G."/>
        </authorList>
    </citation>
    <scope>NUCLEOTIDE SEQUENCE</scope>
</reference>
<dbReference type="Proteomes" id="UP000664169">
    <property type="component" value="Unassembled WGS sequence"/>
</dbReference>
<dbReference type="InterPro" id="IPR002083">
    <property type="entry name" value="MATH/TRAF_dom"/>
</dbReference>
<dbReference type="SMART" id="SM00184">
    <property type="entry name" value="RING"/>
    <property type="match status" value="1"/>
</dbReference>
<dbReference type="SMART" id="SM00698">
    <property type="entry name" value="MORN"/>
    <property type="match status" value="2"/>
</dbReference>
<dbReference type="SUPFAM" id="SSF49599">
    <property type="entry name" value="TRAF domain-like"/>
    <property type="match status" value="1"/>
</dbReference>
<dbReference type="InterPro" id="IPR003409">
    <property type="entry name" value="MORN"/>
</dbReference>
<dbReference type="EMBL" id="CAJPDQ010000006">
    <property type="protein sequence ID" value="CAF9911305.1"/>
    <property type="molecule type" value="Genomic_DNA"/>
</dbReference>
<keyword evidence="3" id="KW-0677">Repeat</keyword>
<sequence length="1165" mass="131285">MDHEPTSPPNGAGDSPAHIEGGTNNANEEDMQDEMQLDNNDSTHIPMLPPPLPSISQILPSFGLNTRDGDLLAPPIFSESLHLPVPHNTIPRHDLQTPERDVPTPPPPPADNSQPPLSDDPPAPADLPPPPNVDEEEDDFDGQAQFLQHFSEDKSEPPPEELEEITRQERSGNRTSQLSGLKDSHWTKQVETSIDDPAFLPLEQGKFTWDLDKFHGTKDAPNKERIMRSPTFNIGGFKWNIKLFPHGCESTDYVSVYIECGGRVDESSSETTQPWDVAAQIGCVMYNPSEPRTYHFERASHHFESGSPDWGWVRFYGPWQELHIRRFLTYRPMLQNDKISLTAYIRVWEDPTKLLWSTNLKSRSWDSFQQTGFRGLSADGGTATAFISAMSLLMHCSAFNETVAAAPLVDSVRRPELQSNSMTQGLKSLLRRWHDPEGRSSTESLDNIQNIFNWYGYDFNDSTDILQIWQALSQIMAIEEANCISSGLQSRPTSAKAIATIRQRQPPAVFDMDIMAPHRKEYKSVQELFSETSKDRAAFCETLFGQESSDGAMPDVIAIELKRSKFDTRKRKWCKLTHHVKIDQVISANSKTYCLRGAVIHRGELGLGDFYSVVRPAGSSNWLKYRNGQASFLTPKQAIDIHEGKGETRVSTDSIAYVLVYALEDDPSLFPTRDVIKSQGLFARLAQDITPIRADEPMPIVVHDAKYVTDHHGLGFVDPWKPDNPYAITFNMRASSTLADVQGELFDRLKGSNRAEKREQIRLWPIKTTTIAPRFVLGLDGVHWPDTQLLDFADDNGGAHLWLEIIPLDTLETNASQRSRELETNATSSTTAPPPPPGDAHDVVMANTEDEASDSDSGHDDDDDEDEDDDGSSTSMHLEWELIGQFYVILKTWNPQLLRLTCQGTYFVPEGKQNVLEFVRKTLKIPNSQRLKVYQETGPVLEKELSPSFEFRKLDSLHNDNKFVVLVVSPELPDKIQEQRRKAGEPTAAPDWYKILQDRQNPAYKQLRVIQDYFGGPYVSYTSSSTLPRPKSIVVGTKGDAFMGDLDMNWIKNGQGTMIYTNGNKYEGEWKDDLPEGNGTMTYVPSGNKYEGGWMAGRRHGKGIMYYEESEDQLRTCKICYEEEMNTVLVKCGHIVACHLCARELKECPVCRGTVQDVVRMWPTV</sequence>
<keyword evidence="2" id="KW-0963">Cytoplasm</keyword>
<keyword evidence="4" id="KW-0863">Zinc-finger</keyword>
<feature type="domain" description="MATH" evidence="7">
    <location>
        <begin position="204"/>
        <end position="345"/>
    </location>
</feature>
<dbReference type="SUPFAM" id="SSF82185">
    <property type="entry name" value="Histone H3 K4-specific methyltransferase SET7/9 N-terminal domain"/>
    <property type="match status" value="1"/>
</dbReference>
<dbReference type="InterPro" id="IPR008974">
    <property type="entry name" value="TRAF-like"/>
</dbReference>
<dbReference type="Gene3D" id="3.30.40.10">
    <property type="entry name" value="Zinc/RING finger domain, C3HC4 (zinc finger)"/>
    <property type="match status" value="1"/>
</dbReference>
<protein>
    <submittedName>
        <fullName evidence="8">Uncharacterized protein</fullName>
    </submittedName>
</protein>
<feature type="compositionally biased region" description="Pro residues" evidence="5">
    <location>
        <begin position="118"/>
        <end position="132"/>
    </location>
</feature>
<evidence type="ECO:0000313" key="9">
    <source>
        <dbReference type="Proteomes" id="UP000664169"/>
    </source>
</evidence>
<dbReference type="AlphaFoldDB" id="A0A8H3I8F6"/>
<accession>A0A8H3I8F6</accession>
<comment type="subcellular location">
    <subcellularLocation>
        <location evidence="1">Cytoplasm</location>
    </subcellularLocation>
</comment>
<feature type="compositionally biased region" description="Acidic residues" evidence="5">
    <location>
        <begin position="27"/>
        <end position="36"/>
    </location>
</feature>
<organism evidence="8 9">
    <name type="scientific">Gomphillus americanus</name>
    <dbReference type="NCBI Taxonomy" id="1940652"/>
    <lineage>
        <taxon>Eukaryota</taxon>
        <taxon>Fungi</taxon>
        <taxon>Dikarya</taxon>
        <taxon>Ascomycota</taxon>
        <taxon>Pezizomycotina</taxon>
        <taxon>Lecanoromycetes</taxon>
        <taxon>OSLEUM clade</taxon>
        <taxon>Ostropomycetidae</taxon>
        <taxon>Ostropales</taxon>
        <taxon>Graphidaceae</taxon>
        <taxon>Gomphilloideae</taxon>
        <taxon>Gomphillus</taxon>
    </lineage>
</organism>
<feature type="compositionally biased region" description="Basic and acidic residues" evidence="5">
    <location>
        <begin position="91"/>
        <end position="102"/>
    </location>
</feature>